<dbReference type="KEGG" id="crq:GCK72_015468"/>
<evidence type="ECO:0000256" key="1">
    <source>
        <dbReference type="SAM" id="MobiDB-lite"/>
    </source>
</evidence>
<dbReference type="AlphaFoldDB" id="A0A6A5GU55"/>
<comment type="caution">
    <text evidence="2">The sequence shown here is derived from an EMBL/GenBank/DDBJ whole genome shotgun (WGS) entry which is preliminary data.</text>
</comment>
<accession>A0A6A5GU55</accession>
<sequence length="122" mass="13797">MANLTLPKAEHLRKKRKECVPPTAAKAKLGSRFLYGDATLMLHMCYDCRRLSRNTIVETVGETHKRVGMLSDLVQRLCPHTGMFSKFYNFDIYNMNRTPARQGLEDGEPAPKKLALDPSSSL</sequence>
<reference evidence="2 3" key="1">
    <citation type="submission" date="2019-12" db="EMBL/GenBank/DDBJ databases">
        <title>Chromosome-level assembly of the Caenorhabditis remanei genome.</title>
        <authorList>
            <person name="Teterina A.A."/>
            <person name="Willis J.H."/>
            <person name="Phillips P.C."/>
        </authorList>
    </citation>
    <scope>NUCLEOTIDE SEQUENCE [LARGE SCALE GENOMIC DNA]</scope>
    <source>
        <strain evidence="2 3">PX506</strain>
        <tissue evidence="2">Whole organism</tissue>
    </source>
</reference>
<dbReference type="EMBL" id="WUAV01000004">
    <property type="protein sequence ID" value="KAF1759008.1"/>
    <property type="molecule type" value="Genomic_DNA"/>
</dbReference>
<gene>
    <name evidence="2" type="ORF">GCK72_015468</name>
</gene>
<protein>
    <submittedName>
        <fullName evidence="2">Uncharacterized protein</fullName>
    </submittedName>
</protein>
<dbReference type="RefSeq" id="XP_053585662.1">
    <property type="nucleotide sequence ID" value="XM_053730890.1"/>
</dbReference>
<evidence type="ECO:0000313" key="3">
    <source>
        <dbReference type="Proteomes" id="UP000483820"/>
    </source>
</evidence>
<feature type="region of interest" description="Disordered" evidence="1">
    <location>
        <begin position="100"/>
        <end position="122"/>
    </location>
</feature>
<evidence type="ECO:0000313" key="2">
    <source>
        <dbReference type="EMBL" id="KAF1759008.1"/>
    </source>
</evidence>
<dbReference type="CTD" id="78776056"/>
<proteinExistence type="predicted"/>
<name>A0A6A5GU55_CAERE</name>
<dbReference type="GeneID" id="78776056"/>
<dbReference type="Proteomes" id="UP000483820">
    <property type="component" value="Chromosome IV"/>
</dbReference>
<organism evidence="2 3">
    <name type="scientific">Caenorhabditis remanei</name>
    <name type="common">Caenorhabditis vulgaris</name>
    <dbReference type="NCBI Taxonomy" id="31234"/>
    <lineage>
        <taxon>Eukaryota</taxon>
        <taxon>Metazoa</taxon>
        <taxon>Ecdysozoa</taxon>
        <taxon>Nematoda</taxon>
        <taxon>Chromadorea</taxon>
        <taxon>Rhabditida</taxon>
        <taxon>Rhabditina</taxon>
        <taxon>Rhabditomorpha</taxon>
        <taxon>Rhabditoidea</taxon>
        <taxon>Rhabditidae</taxon>
        <taxon>Peloderinae</taxon>
        <taxon>Caenorhabditis</taxon>
    </lineage>
</organism>